<evidence type="ECO:0000256" key="1">
    <source>
        <dbReference type="ARBA" id="ARBA00022553"/>
    </source>
</evidence>
<sequence>MAREKPLILLVDDEPDFLEIVSLKLNASGFETALARNGKEAVAQSGALAPDLILMDIHMPGETGTDVALIIKQNPKTKDMKIAFLTSLKDPWPTITADKTKLSQAMGMEDFIEKTEDLDVIVKKVREILAR</sequence>
<feature type="modified residue" description="4-aspartylphosphate" evidence="2">
    <location>
        <position position="56"/>
    </location>
</feature>
<proteinExistence type="predicted"/>
<organism evidence="4 5">
    <name type="scientific">Candidatus Liptonbacteria bacterium RIFCSPLOWO2_01_FULL_52_25</name>
    <dbReference type="NCBI Taxonomy" id="1798650"/>
    <lineage>
        <taxon>Bacteria</taxon>
        <taxon>Candidatus Liptoniibacteriota</taxon>
    </lineage>
</organism>
<feature type="domain" description="Response regulatory" evidence="3">
    <location>
        <begin position="7"/>
        <end position="129"/>
    </location>
</feature>
<dbReference type="PANTHER" id="PTHR44591:SF3">
    <property type="entry name" value="RESPONSE REGULATORY DOMAIN-CONTAINING PROTEIN"/>
    <property type="match status" value="1"/>
</dbReference>
<dbReference type="InterPro" id="IPR050595">
    <property type="entry name" value="Bact_response_regulator"/>
</dbReference>
<dbReference type="GO" id="GO:0000160">
    <property type="term" value="P:phosphorelay signal transduction system"/>
    <property type="evidence" value="ECO:0007669"/>
    <property type="project" value="InterPro"/>
</dbReference>
<evidence type="ECO:0000313" key="5">
    <source>
        <dbReference type="Proteomes" id="UP000178880"/>
    </source>
</evidence>
<protein>
    <recommendedName>
        <fullName evidence="3">Response regulatory domain-containing protein</fullName>
    </recommendedName>
</protein>
<evidence type="ECO:0000313" key="4">
    <source>
        <dbReference type="EMBL" id="OGY99440.1"/>
    </source>
</evidence>
<dbReference type="SMART" id="SM00448">
    <property type="entry name" value="REC"/>
    <property type="match status" value="1"/>
</dbReference>
<dbReference type="InterPro" id="IPR011006">
    <property type="entry name" value="CheY-like_superfamily"/>
</dbReference>
<comment type="caution">
    <text evidence="4">The sequence shown here is derived from an EMBL/GenBank/DDBJ whole genome shotgun (WGS) entry which is preliminary data.</text>
</comment>
<dbReference type="InterPro" id="IPR001789">
    <property type="entry name" value="Sig_transdc_resp-reg_receiver"/>
</dbReference>
<dbReference type="Pfam" id="PF00072">
    <property type="entry name" value="Response_reg"/>
    <property type="match status" value="1"/>
</dbReference>
<reference evidence="4 5" key="1">
    <citation type="journal article" date="2016" name="Nat. Commun.">
        <title>Thousands of microbial genomes shed light on interconnected biogeochemical processes in an aquifer system.</title>
        <authorList>
            <person name="Anantharaman K."/>
            <person name="Brown C.T."/>
            <person name="Hug L.A."/>
            <person name="Sharon I."/>
            <person name="Castelle C.J."/>
            <person name="Probst A.J."/>
            <person name="Thomas B.C."/>
            <person name="Singh A."/>
            <person name="Wilkins M.J."/>
            <person name="Karaoz U."/>
            <person name="Brodie E.L."/>
            <person name="Williams K.H."/>
            <person name="Hubbard S.S."/>
            <person name="Banfield J.F."/>
        </authorList>
    </citation>
    <scope>NUCLEOTIDE SEQUENCE [LARGE SCALE GENOMIC DNA]</scope>
</reference>
<dbReference type="PANTHER" id="PTHR44591">
    <property type="entry name" value="STRESS RESPONSE REGULATOR PROTEIN 1"/>
    <property type="match status" value="1"/>
</dbReference>
<dbReference type="EMBL" id="MHLA01000015">
    <property type="protein sequence ID" value="OGY99440.1"/>
    <property type="molecule type" value="Genomic_DNA"/>
</dbReference>
<dbReference type="SUPFAM" id="SSF52172">
    <property type="entry name" value="CheY-like"/>
    <property type="match status" value="1"/>
</dbReference>
<gene>
    <name evidence="4" type="ORF">A2945_01120</name>
</gene>
<dbReference type="STRING" id="1798650.A2945_01120"/>
<evidence type="ECO:0000256" key="2">
    <source>
        <dbReference type="PROSITE-ProRule" id="PRU00169"/>
    </source>
</evidence>
<evidence type="ECO:0000259" key="3">
    <source>
        <dbReference type="PROSITE" id="PS50110"/>
    </source>
</evidence>
<name>A0A1G2CFL1_9BACT</name>
<dbReference type="Gene3D" id="3.40.50.2300">
    <property type="match status" value="1"/>
</dbReference>
<dbReference type="AlphaFoldDB" id="A0A1G2CFL1"/>
<accession>A0A1G2CFL1</accession>
<dbReference type="Proteomes" id="UP000178880">
    <property type="component" value="Unassembled WGS sequence"/>
</dbReference>
<keyword evidence="1 2" id="KW-0597">Phosphoprotein</keyword>
<dbReference type="PROSITE" id="PS50110">
    <property type="entry name" value="RESPONSE_REGULATORY"/>
    <property type="match status" value="1"/>
</dbReference>